<gene>
    <name evidence="1" type="ORF">A3F00_00645</name>
</gene>
<evidence type="ECO:0000313" key="1">
    <source>
        <dbReference type="EMBL" id="OGE38776.1"/>
    </source>
</evidence>
<dbReference type="Proteomes" id="UP000176527">
    <property type="component" value="Unassembled WGS sequence"/>
</dbReference>
<evidence type="ECO:0008006" key="3">
    <source>
        <dbReference type="Google" id="ProtNLM"/>
    </source>
</evidence>
<proteinExistence type="predicted"/>
<dbReference type="EMBL" id="MFDE01000012">
    <property type="protein sequence ID" value="OGE38776.1"/>
    <property type="molecule type" value="Genomic_DNA"/>
</dbReference>
<accession>A0A1F5KCW7</accession>
<sequence length="203" mass="23722">MSTDNTVKIALGSDCEIIPFDTNNQMSDRRHMDIKNNCWKDAKTDWVLMCDADELLDINEEQLKAEENSRTSIIKPEAYNMVNMKDNFNIASIKYGVRDPNYDKCCLFNKKFIKEINYGAGAHKCDPIGTVAYNINTYKLYHYKLINENYTIEKLKTTVARLSPENIKNGWLCYSLFPYQETREIEEIRSIYADDRKNAIKLR</sequence>
<evidence type="ECO:0000313" key="2">
    <source>
        <dbReference type="Proteomes" id="UP000176527"/>
    </source>
</evidence>
<dbReference type="Pfam" id="PF13704">
    <property type="entry name" value="Glyco_tranf_2_4"/>
    <property type="match status" value="1"/>
</dbReference>
<comment type="caution">
    <text evidence="1">The sequence shown here is derived from an EMBL/GenBank/DDBJ whole genome shotgun (WGS) entry which is preliminary data.</text>
</comment>
<organism evidence="1 2">
    <name type="scientific">Candidatus Daviesbacteria bacterium RIFCSPHIGHO2_12_FULL_37_11</name>
    <dbReference type="NCBI Taxonomy" id="1797777"/>
    <lineage>
        <taxon>Bacteria</taxon>
        <taxon>Candidatus Daviesiibacteriota</taxon>
    </lineage>
</organism>
<dbReference type="AlphaFoldDB" id="A0A1F5KCW7"/>
<protein>
    <recommendedName>
        <fullName evidence="3">Glycosyltransferase 2-like domain-containing protein</fullName>
    </recommendedName>
</protein>
<reference evidence="1 2" key="1">
    <citation type="journal article" date="2016" name="Nat. Commun.">
        <title>Thousands of microbial genomes shed light on interconnected biogeochemical processes in an aquifer system.</title>
        <authorList>
            <person name="Anantharaman K."/>
            <person name="Brown C.T."/>
            <person name="Hug L.A."/>
            <person name="Sharon I."/>
            <person name="Castelle C.J."/>
            <person name="Probst A.J."/>
            <person name="Thomas B.C."/>
            <person name="Singh A."/>
            <person name="Wilkins M.J."/>
            <person name="Karaoz U."/>
            <person name="Brodie E.L."/>
            <person name="Williams K.H."/>
            <person name="Hubbard S.S."/>
            <person name="Banfield J.F."/>
        </authorList>
    </citation>
    <scope>NUCLEOTIDE SEQUENCE [LARGE SCALE GENOMIC DNA]</scope>
</reference>
<name>A0A1F5KCW7_9BACT</name>